<sequence length="375" mass="41113">MEDATDDAAAEFDAVAEEMFRRQLAWSPLYASQIGYHEYTSELPDLTTAGEEARSAALDSLRTRAERVDPATLDAERRITRRVLLRKISDAQLAIRARRHDYTVSPIPQTGHAATVLISLPHTPVRTKADAQAYLERCAKVPAWLDVATDRLAEGRLTGRTPVARLVTNAVAQLDGYLSSPLEQDPLLSVPDPADGAPVGWREALAAVVRDEVRPALARHRDRLRAEVLPSARGDDRPGIAHLPGEEDVYRELAAEHTTTDQSVDELHELGLDLVAALTEEMRERGEKALGSADFAEITDRLRTDPQLYFTSSEEVTDAARDALARAQEELPRWLGVLPRAGCQVIPMTAHEVENGDLGHTSGPHSTGRGRARTG</sequence>
<evidence type="ECO:0000313" key="2">
    <source>
        <dbReference type="EMBL" id="NYH92267.1"/>
    </source>
</evidence>
<accession>A0A852ZGQ1</accession>
<organism evidence="2 3">
    <name type="scientific">Actinopolymorpha rutila</name>
    <dbReference type="NCBI Taxonomy" id="446787"/>
    <lineage>
        <taxon>Bacteria</taxon>
        <taxon>Bacillati</taxon>
        <taxon>Actinomycetota</taxon>
        <taxon>Actinomycetes</taxon>
        <taxon>Propionibacteriales</taxon>
        <taxon>Actinopolymorphaceae</taxon>
        <taxon>Actinopolymorpha</taxon>
    </lineage>
</organism>
<name>A0A852ZGQ1_9ACTN</name>
<evidence type="ECO:0000313" key="3">
    <source>
        <dbReference type="Proteomes" id="UP000579605"/>
    </source>
</evidence>
<protein>
    <submittedName>
        <fullName evidence="2">Uncharacterized protein (DUF885 family)</fullName>
    </submittedName>
</protein>
<proteinExistence type="predicted"/>
<dbReference type="PANTHER" id="PTHR33361">
    <property type="entry name" value="GLR0591 PROTEIN"/>
    <property type="match status" value="1"/>
</dbReference>
<comment type="caution">
    <text evidence="2">The sequence shown here is derived from an EMBL/GenBank/DDBJ whole genome shotgun (WGS) entry which is preliminary data.</text>
</comment>
<dbReference type="AlphaFoldDB" id="A0A852ZGQ1"/>
<gene>
    <name evidence="2" type="ORF">F4554_004905</name>
</gene>
<dbReference type="Pfam" id="PF05960">
    <property type="entry name" value="DUF885"/>
    <property type="match status" value="1"/>
</dbReference>
<reference evidence="2 3" key="1">
    <citation type="submission" date="2020-07" db="EMBL/GenBank/DDBJ databases">
        <title>Sequencing the genomes of 1000 actinobacteria strains.</title>
        <authorList>
            <person name="Klenk H.-P."/>
        </authorList>
    </citation>
    <scope>NUCLEOTIDE SEQUENCE [LARGE SCALE GENOMIC DNA]</scope>
    <source>
        <strain evidence="2 3">DSM 18448</strain>
    </source>
</reference>
<keyword evidence="3" id="KW-1185">Reference proteome</keyword>
<dbReference type="EMBL" id="JACBZH010000001">
    <property type="protein sequence ID" value="NYH92267.1"/>
    <property type="molecule type" value="Genomic_DNA"/>
</dbReference>
<feature type="region of interest" description="Disordered" evidence="1">
    <location>
        <begin position="354"/>
        <end position="375"/>
    </location>
</feature>
<evidence type="ECO:0000256" key="1">
    <source>
        <dbReference type="SAM" id="MobiDB-lite"/>
    </source>
</evidence>
<dbReference type="InterPro" id="IPR010281">
    <property type="entry name" value="DUF885"/>
</dbReference>
<dbReference type="Proteomes" id="UP000579605">
    <property type="component" value="Unassembled WGS sequence"/>
</dbReference>
<dbReference type="PANTHER" id="PTHR33361:SF2">
    <property type="entry name" value="DUF885 DOMAIN-CONTAINING PROTEIN"/>
    <property type="match status" value="1"/>
</dbReference>